<reference evidence="3" key="1">
    <citation type="journal article" date="2019" name="Int. J. Syst. Evol. Microbiol.">
        <title>The Global Catalogue of Microorganisms (GCM) 10K type strain sequencing project: providing services to taxonomists for standard genome sequencing and annotation.</title>
        <authorList>
            <consortium name="The Broad Institute Genomics Platform"/>
            <consortium name="The Broad Institute Genome Sequencing Center for Infectious Disease"/>
            <person name="Wu L."/>
            <person name="Ma J."/>
        </authorList>
    </citation>
    <scope>NUCLEOTIDE SEQUENCE [LARGE SCALE GENOMIC DNA]</scope>
    <source>
        <strain evidence="3">JCM 14735</strain>
    </source>
</reference>
<evidence type="ECO:0000313" key="2">
    <source>
        <dbReference type="EMBL" id="GAA1761454.1"/>
    </source>
</evidence>
<keyword evidence="3" id="KW-1185">Reference proteome</keyword>
<sequence>MRAGGTISAHRAETCIHSAVMLPAAGRDALVRVADELAAHLDLMPVPRSEQLWGRTRLSPGDPSGAGRADSLRHLPMALSASPGRCRPRPLESAPTRDRAVR</sequence>
<evidence type="ECO:0000313" key="3">
    <source>
        <dbReference type="Proteomes" id="UP001501204"/>
    </source>
</evidence>
<organism evidence="2 3">
    <name type="scientific">Kocuria aegyptia</name>
    <dbReference type="NCBI Taxonomy" id="330943"/>
    <lineage>
        <taxon>Bacteria</taxon>
        <taxon>Bacillati</taxon>
        <taxon>Actinomycetota</taxon>
        <taxon>Actinomycetes</taxon>
        <taxon>Micrococcales</taxon>
        <taxon>Micrococcaceae</taxon>
        <taxon>Kocuria</taxon>
    </lineage>
</organism>
<comment type="caution">
    <text evidence="2">The sequence shown here is derived from an EMBL/GenBank/DDBJ whole genome shotgun (WGS) entry which is preliminary data.</text>
</comment>
<accession>A0ABP4WS29</accession>
<dbReference type="Proteomes" id="UP001501204">
    <property type="component" value="Unassembled WGS sequence"/>
</dbReference>
<feature type="region of interest" description="Disordered" evidence="1">
    <location>
        <begin position="49"/>
        <end position="102"/>
    </location>
</feature>
<gene>
    <name evidence="2" type="ORF">GCM10009767_20620</name>
</gene>
<name>A0ABP4WS29_9MICC</name>
<evidence type="ECO:0000256" key="1">
    <source>
        <dbReference type="SAM" id="MobiDB-lite"/>
    </source>
</evidence>
<dbReference type="EMBL" id="BAAAOA010000020">
    <property type="protein sequence ID" value="GAA1761454.1"/>
    <property type="molecule type" value="Genomic_DNA"/>
</dbReference>
<protein>
    <submittedName>
        <fullName evidence="2">Uncharacterized protein</fullName>
    </submittedName>
</protein>
<proteinExistence type="predicted"/>